<reference evidence="8" key="1">
    <citation type="submission" date="2022-11" db="EMBL/GenBank/DDBJ databases">
        <authorList>
            <person name="Petersen C."/>
        </authorList>
    </citation>
    <scope>NUCLEOTIDE SEQUENCE</scope>
    <source>
        <strain evidence="8">IBT 29864</strain>
    </source>
</reference>
<dbReference type="Proteomes" id="UP001147782">
    <property type="component" value="Unassembled WGS sequence"/>
</dbReference>
<name>A0A9W9RFH6_9EURO</name>
<dbReference type="PANTHER" id="PTHR48022:SF5">
    <property type="entry name" value="ALPHA-GLUCOSIDES PERMEASE MPH2-RELATED"/>
    <property type="match status" value="1"/>
</dbReference>
<dbReference type="SUPFAM" id="SSF103473">
    <property type="entry name" value="MFS general substrate transporter"/>
    <property type="match status" value="1"/>
</dbReference>
<dbReference type="PROSITE" id="PS50850">
    <property type="entry name" value="MFS"/>
    <property type="match status" value="1"/>
</dbReference>
<feature type="transmembrane region" description="Helical" evidence="6">
    <location>
        <begin position="21"/>
        <end position="41"/>
    </location>
</feature>
<comment type="similarity">
    <text evidence="2">Belongs to the major facilitator superfamily. Sugar transporter (TC 2.A.1.1) family.</text>
</comment>
<evidence type="ECO:0000313" key="8">
    <source>
        <dbReference type="EMBL" id="KAJ5358605.1"/>
    </source>
</evidence>
<keyword evidence="4 6" id="KW-1133">Transmembrane helix</keyword>
<evidence type="ECO:0000259" key="7">
    <source>
        <dbReference type="PROSITE" id="PS50850"/>
    </source>
</evidence>
<dbReference type="InterPro" id="IPR036259">
    <property type="entry name" value="MFS_trans_sf"/>
</dbReference>
<evidence type="ECO:0000256" key="6">
    <source>
        <dbReference type="SAM" id="Phobius"/>
    </source>
</evidence>
<feature type="domain" description="Major facilitator superfamily (MFS) profile" evidence="7">
    <location>
        <begin position="1"/>
        <end position="67"/>
    </location>
</feature>
<dbReference type="AlphaFoldDB" id="A0A9W9RFH6"/>
<feature type="transmembrane region" description="Helical" evidence="6">
    <location>
        <begin position="47"/>
        <end position="66"/>
    </location>
</feature>
<evidence type="ECO:0000256" key="3">
    <source>
        <dbReference type="ARBA" id="ARBA00022692"/>
    </source>
</evidence>
<dbReference type="Pfam" id="PF00083">
    <property type="entry name" value="Sugar_tr"/>
    <property type="match status" value="1"/>
</dbReference>
<evidence type="ECO:0000256" key="4">
    <source>
        <dbReference type="ARBA" id="ARBA00022989"/>
    </source>
</evidence>
<reference evidence="8" key="2">
    <citation type="journal article" date="2023" name="IMA Fungus">
        <title>Comparative genomic study of the Penicillium genus elucidates a diverse pangenome and 15 lateral gene transfer events.</title>
        <authorList>
            <person name="Petersen C."/>
            <person name="Sorensen T."/>
            <person name="Nielsen M.R."/>
            <person name="Sondergaard T.E."/>
            <person name="Sorensen J.L."/>
            <person name="Fitzpatrick D.A."/>
            <person name="Frisvad J.C."/>
            <person name="Nielsen K.L."/>
        </authorList>
    </citation>
    <scope>NUCLEOTIDE SEQUENCE</scope>
    <source>
        <strain evidence="8">IBT 29864</strain>
    </source>
</reference>
<dbReference type="OrthoDB" id="4334408at2759"/>
<keyword evidence="9" id="KW-1185">Reference proteome</keyword>
<dbReference type="EMBL" id="JAPZBS010000009">
    <property type="protein sequence ID" value="KAJ5358605.1"/>
    <property type="molecule type" value="Genomic_DNA"/>
</dbReference>
<dbReference type="GO" id="GO:0005351">
    <property type="term" value="F:carbohydrate:proton symporter activity"/>
    <property type="evidence" value="ECO:0007669"/>
    <property type="project" value="TreeGrafter"/>
</dbReference>
<accession>A0A9W9RFH6</accession>
<dbReference type="RefSeq" id="XP_056549891.1">
    <property type="nucleotide sequence ID" value="XM_056703931.1"/>
</dbReference>
<dbReference type="InterPro" id="IPR050360">
    <property type="entry name" value="MFS_Sugar_Transporters"/>
</dbReference>
<dbReference type="InterPro" id="IPR005828">
    <property type="entry name" value="MFS_sugar_transport-like"/>
</dbReference>
<comment type="caution">
    <text evidence="8">The sequence shown here is derived from an EMBL/GenBank/DDBJ whole genome shotgun (WGS) entry which is preliminary data.</text>
</comment>
<sequence length="67" mass="7507">MSTAYAAEVLPVNLRPYLTSNINMCWLLGQLCGIGVVYAFLDAQSEWAYRIPFGLQWAFVIPILVVV</sequence>
<evidence type="ECO:0000256" key="5">
    <source>
        <dbReference type="ARBA" id="ARBA00023136"/>
    </source>
</evidence>
<dbReference type="GO" id="GO:0016020">
    <property type="term" value="C:membrane"/>
    <property type="evidence" value="ECO:0007669"/>
    <property type="project" value="UniProtKB-SubCell"/>
</dbReference>
<evidence type="ECO:0000313" key="9">
    <source>
        <dbReference type="Proteomes" id="UP001147782"/>
    </source>
</evidence>
<dbReference type="PANTHER" id="PTHR48022">
    <property type="entry name" value="PLASTIDIC GLUCOSE TRANSPORTER 4"/>
    <property type="match status" value="1"/>
</dbReference>
<gene>
    <name evidence="8" type="ORF">N7496_011018</name>
</gene>
<dbReference type="InterPro" id="IPR020846">
    <property type="entry name" value="MFS_dom"/>
</dbReference>
<evidence type="ECO:0000256" key="2">
    <source>
        <dbReference type="ARBA" id="ARBA00010992"/>
    </source>
</evidence>
<organism evidence="8 9">
    <name type="scientific">Penicillium cataractarum</name>
    <dbReference type="NCBI Taxonomy" id="2100454"/>
    <lineage>
        <taxon>Eukaryota</taxon>
        <taxon>Fungi</taxon>
        <taxon>Dikarya</taxon>
        <taxon>Ascomycota</taxon>
        <taxon>Pezizomycotina</taxon>
        <taxon>Eurotiomycetes</taxon>
        <taxon>Eurotiomycetidae</taxon>
        <taxon>Eurotiales</taxon>
        <taxon>Aspergillaceae</taxon>
        <taxon>Penicillium</taxon>
    </lineage>
</organism>
<protein>
    <recommendedName>
        <fullName evidence="7">Major facilitator superfamily (MFS) profile domain-containing protein</fullName>
    </recommendedName>
</protein>
<dbReference type="GeneID" id="81443110"/>
<keyword evidence="3 6" id="KW-0812">Transmembrane</keyword>
<comment type="subcellular location">
    <subcellularLocation>
        <location evidence="1">Membrane</location>
        <topology evidence="1">Multi-pass membrane protein</topology>
    </subcellularLocation>
</comment>
<proteinExistence type="inferred from homology"/>
<dbReference type="Gene3D" id="1.20.1250.20">
    <property type="entry name" value="MFS general substrate transporter like domains"/>
    <property type="match status" value="1"/>
</dbReference>
<keyword evidence="5 6" id="KW-0472">Membrane</keyword>
<evidence type="ECO:0000256" key="1">
    <source>
        <dbReference type="ARBA" id="ARBA00004141"/>
    </source>
</evidence>